<keyword evidence="2" id="KW-0812">Transmembrane</keyword>
<proteinExistence type="predicted"/>
<evidence type="ECO:0000313" key="5">
    <source>
        <dbReference type="Proteomes" id="UP000185511"/>
    </source>
</evidence>
<protein>
    <recommendedName>
        <fullName evidence="3">Endonuclease/exonuclease/phosphatase domain-containing protein</fullName>
    </recommendedName>
</protein>
<dbReference type="Gene3D" id="3.60.10.10">
    <property type="entry name" value="Endonuclease/exonuclease/phosphatase"/>
    <property type="match status" value="1"/>
</dbReference>
<dbReference type="SUPFAM" id="SSF56219">
    <property type="entry name" value="DNase I-like"/>
    <property type="match status" value="1"/>
</dbReference>
<feature type="domain" description="Endonuclease/exonuclease/phosphatase" evidence="3">
    <location>
        <begin position="123"/>
        <end position="329"/>
    </location>
</feature>
<organism evidence="4 5">
    <name type="scientific">Actinoalloteichus fjordicus</name>
    <dbReference type="NCBI Taxonomy" id="1612552"/>
    <lineage>
        <taxon>Bacteria</taxon>
        <taxon>Bacillati</taxon>
        <taxon>Actinomycetota</taxon>
        <taxon>Actinomycetes</taxon>
        <taxon>Pseudonocardiales</taxon>
        <taxon>Pseudonocardiaceae</taxon>
        <taxon>Actinoalloteichus</taxon>
    </lineage>
</organism>
<dbReference type="RefSeq" id="WP_083682850.1">
    <property type="nucleotide sequence ID" value="NZ_CP016076.1"/>
</dbReference>
<evidence type="ECO:0000256" key="1">
    <source>
        <dbReference type="SAM" id="MobiDB-lite"/>
    </source>
</evidence>
<evidence type="ECO:0000313" key="4">
    <source>
        <dbReference type="EMBL" id="APU12414.1"/>
    </source>
</evidence>
<reference evidence="5" key="1">
    <citation type="submission" date="2016-06" db="EMBL/GenBank/DDBJ databases">
        <title>Complete genome sequence of Actinoalloteichus fjordicus DSM 46855 (=ADI127-17), type strain of the new species Actinoalloteichus fjordicus.</title>
        <authorList>
            <person name="Ruckert C."/>
            <person name="Nouioui I."/>
            <person name="Willmese J."/>
            <person name="van Wezel G."/>
            <person name="Klenk H.-P."/>
            <person name="Kalinowski J."/>
            <person name="Zotchev S.B."/>
        </authorList>
    </citation>
    <scope>NUCLEOTIDE SEQUENCE [LARGE SCALE GENOMIC DNA]</scope>
    <source>
        <strain evidence="5">ADI127-7</strain>
    </source>
</reference>
<feature type="region of interest" description="Disordered" evidence="1">
    <location>
        <begin position="1"/>
        <end position="23"/>
    </location>
</feature>
<dbReference type="InterPro" id="IPR036691">
    <property type="entry name" value="Endo/exonu/phosph_ase_sf"/>
</dbReference>
<name>A0AAC9L8R4_9PSEU</name>
<feature type="transmembrane region" description="Helical" evidence="2">
    <location>
        <begin position="57"/>
        <end position="79"/>
    </location>
</feature>
<evidence type="ECO:0000256" key="2">
    <source>
        <dbReference type="SAM" id="Phobius"/>
    </source>
</evidence>
<keyword evidence="5" id="KW-1185">Reference proteome</keyword>
<sequence>MAVPTDRGPREQTDEDDLVDAGRRRPGGRVTTFLLILLTVPFVLIAISRLIEVGGTRALVAAAALTPYTVPVGLFLTIAGFALRRWAVALVAGLLTVIMAAVVLPRATPDARPYVQGESARVLSLNMRYGNADAEAVLELVRDHQVDVLSLQELTPTAVDALADAGIDEELPHRVIDARAGAPGSGIYSRHPAERVGTAPATNRQPIARVRLPEGAELEVVAVHPLWPVGADTTDTWQRELASLPAAPPSGPIRVLAGDFNATLDHGPLRRLLGTGYQDAADQTGDGLRPTWPAPGTVLGPPLTIDHVLVDRRCAVEDFGVFDVSGSDHRAVLAEFVVPV</sequence>
<accession>A0AAC9L8R4</accession>
<dbReference type="KEGG" id="acad:UA74_01630"/>
<keyword evidence="2" id="KW-0472">Membrane</keyword>
<feature type="transmembrane region" description="Helical" evidence="2">
    <location>
        <begin position="86"/>
        <end position="104"/>
    </location>
</feature>
<dbReference type="InterPro" id="IPR005135">
    <property type="entry name" value="Endo/exonuclease/phosphatase"/>
</dbReference>
<dbReference type="Pfam" id="PF03372">
    <property type="entry name" value="Exo_endo_phos"/>
    <property type="match status" value="1"/>
</dbReference>
<evidence type="ECO:0000259" key="3">
    <source>
        <dbReference type="Pfam" id="PF03372"/>
    </source>
</evidence>
<feature type="transmembrane region" description="Helical" evidence="2">
    <location>
        <begin position="33"/>
        <end position="51"/>
    </location>
</feature>
<keyword evidence="2" id="KW-1133">Transmembrane helix</keyword>
<dbReference type="EMBL" id="CP016076">
    <property type="protein sequence ID" value="APU12414.1"/>
    <property type="molecule type" value="Genomic_DNA"/>
</dbReference>
<dbReference type="GO" id="GO:0003824">
    <property type="term" value="F:catalytic activity"/>
    <property type="evidence" value="ECO:0007669"/>
    <property type="project" value="InterPro"/>
</dbReference>
<dbReference type="Proteomes" id="UP000185511">
    <property type="component" value="Chromosome"/>
</dbReference>
<gene>
    <name evidence="4" type="ORF">UA74_01630</name>
</gene>
<dbReference type="AlphaFoldDB" id="A0AAC9L8R4"/>